<sequence>MEDYNPVIYERLVRCPRWQRPPSKIISELLVSLRASGDVDVLVDMVAVLADKWDRAVDFRVDETKSLTEECSKLAGKLEKEKEMVEKVKRKLGRARARVAMAQEEKLALEAQSPALEGWSSGRWGGGPWRWSSMELVSVTLKKWTATAEPDRLISKKLHKLLKNETLAESTKIMQYTWVDRFERFQTNGLKVKPPLLRVAEIAILVSSCGIRVQRREAPEIAVRCRSTPTLADGSSTSPQPTKFLL</sequence>
<evidence type="ECO:0000313" key="2">
    <source>
        <dbReference type="EMBL" id="PGH13274.1"/>
    </source>
</evidence>
<evidence type="ECO:0000256" key="1">
    <source>
        <dbReference type="SAM" id="Coils"/>
    </source>
</evidence>
<accession>A0A2B7XNC4</accession>
<protein>
    <submittedName>
        <fullName evidence="2">Uncharacterized protein</fullName>
    </submittedName>
</protein>
<dbReference type="EMBL" id="PDNA01000106">
    <property type="protein sequence ID" value="PGH13274.1"/>
    <property type="molecule type" value="Genomic_DNA"/>
</dbReference>
<organism evidence="2 3">
    <name type="scientific">Polytolypa hystricis (strain UAMH7299)</name>
    <dbReference type="NCBI Taxonomy" id="1447883"/>
    <lineage>
        <taxon>Eukaryota</taxon>
        <taxon>Fungi</taxon>
        <taxon>Dikarya</taxon>
        <taxon>Ascomycota</taxon>
        <taxon>Pezizomycotina</taxon>
        <taxon>Eurotiomycetes</taxon>
        <taxon>Eurotiomycetidae</taxon>
        <taxon>Onygenales</taxon>
        <taxon>Onygenales incertae sedis</taxon>
        <taxon>Polytolypa</taxon>
    </lineage>
</organism>
<keyword evidence="3" id="KW-1185">Reference proteome</keyword>
<feature type="coiled-coil region" evidence="1">
    <location>
        <begin position="71"/>
        <end position="112"/>
    </location>
</feature>
<name>A0A2B7XNC4_POLH7</name>
<keyword evidence="1" id="KW-0175">Coiled coil</keyword>
<reference evidence="2 3" key="1">
    <citation type="submission" date="2017-10" db="EMBL/GenBank/DDBJ databases">
        <title>Comparative genomics in systemic dimorphic fungi from Ajellomycetaceae.</title>
        <authorList>
            <person name="Munoz J.F."/>
            <person name="Mcewen J.G."/>
            <person name="Clay O.K."/>
            <person name="Cuomo C.A."/>
        </authorList>
    </citation>
    <scope>NUCLEOTIDE SEQUENCE [LARGE SCALE GENOMIC DNA]</scope>
    <source>
        <strain evidence="2 3">UAMH7299</strain>
    </source>
</reference>
<gene>
    <name evidence="2" type="ORF">AJ80_06384</name>
</gene>
<proteinExistence type="predicted"/>
<dbReference type="AlphaFoldDB" id="A0A2B7XNC4"/>
<evidence type="ECO:0000313" key="3">
    <source>
        <dbReference type="Proteomes" id="UP000224634"/>
    </source>
</evidence>
<dbReference type="Proteomes" id="UP000224634">
    <property type="component" value="Unassembled WGS sequence"/>
</dbReference>
<comment type="caution">
    <text evidence="2">The sequence shown here is derived from an EMBL/GenBank/DDBJ whole genome shotgun (WGS) entry which is preliminary data.</text>
</comment>